<dbReference type="Proteomes" id="UP001490330">
    <property type="component" value="Unassembled WGS sequence"/>
</dbReference>
<sequence length="112" mass="12458">MDNTTTVTVEDIPLTPTPETPPRNITPGRRIRLIRITPVCLTNLTGTTQALPGRSRSKTRFDVLLDESSTQALRQDHRVDNTTRIDRPAPGIERFLLHGIPTACMLLAENDS</sequence>
<protein>
    <submittedName>
        <fullName evidence="2">Uncharacterized protein</fullName>
    </submittedName>
</protein>
<comment type="caution">
    <text evidence="2">The sequence shown here is derived from an EMBL/GenBank/DDBJ whole genome shotgun (WGS) entry which is preliminary data.</text>
</comment>
<accession>A0ABV1VBA3</accession>
<keyword evidence="3" id="KW-1185">Reference proteome</keyword>
<gene>
    <name evidence="2" type="ORF">ABT322_08290</name>
</gene>
<dbReference type="EMBL" id="JBEPCV010000005">
    <property type="protein sequence ID" value="MER6903774.1"/>
    <property type="molecule type" value="Genomic_DNA"/>
</dbReference>
<organism evidence="2 3">
    <name type="scientific">Streptomyces flaveolus</name>
    <dbReference type="NCBI Taxonomy" id="67297"/>
    <lineage>
        <taxon>Bacteria</taxon>
        <taxon>Bacillati</taxon>
        <taxon>Actinomycetota</taxon>
        <taxon>Actinomycetes</taxon>
        <taxon>Kitasatosporales</taxon>
        <taxon>Streptomycetaceae</taxon>
        <taxon>Streptomyces</taxon>
    </lineage>
</organism>
<dbReference type="RefSeq" id="WP_350715348.1">
    <property type="nucleotide sequence ID" value="NZ_JBEPCO010000002.1"/>
</dbReference>
<reference evidence="2 3" key="1">
    <citation type="submission" date="2024-06" db="EMBL/GenBank/DDBJ databases">
        <title>The Natural Products Discovery Center: Release of the First 8490 Sequenced Strains for Exploring Actinobacteria Biosynthetic Diversity.</title>
        <authorList>
            <person name="Kalkreuter E."/>
            <person name="Kautsar S.A."/>
            <person name="Yang D."/>
            <person name="Bader C.D."/>
            <person name="Teijaro C.N."/>
            <person name="Fluegel L."/>
            <person name="Davis C.M."/>
            <person name="Simpson J.R."/>
            <person name="Lauterbach L."/>
            <person name="Steele A.D."/>
            <person name="Gui C."/>
            <person name="Meng S."/>
            <person name="Li G."/>
            <person name="Viehrig K."/>
            <person name="Ye F."/>
            <person name="Su P."/>
            <person name="Kiefer A.F."/>
            <person name="Nichols A."/>
            <person name="Cepeda A.J."/>
            <person name="Yan W."/>
            <person name="Fan B."/>
            <person name="Jiang Y."/>
            <person name="Adhikari A."/>
            <person name="Zheng C.-J."/>
            <person name="Schuster L."/>
            <person name="Cowan T.M."/>
            <person name="Smanski M.J."/>
            <person name="Chevrette M.G."/>
            <person name="De Carvalho L.P.S."/>
            <person name="Shen B."/>
        </authorList>
    </citation>
    <scope>NUCLEOTIDE SEQUENCE [LARGE SCALE GENOMIC DNA]</scope>
    <source>
        <strain evidence="2 3">NPDC000632</strain>
    </source>
</reference>
<evidence type="ECO:0000313" key="2">
    <source>
        <dbReference type="EMBL" id="MER6903774.1"/>
    </source>
</evidence>
<proteinExistence type="predicted"/>
<name>A0ABV1VBA3_9ACTN</name>
<evidence type="ECO:0000313" key="3">
    <source>
        <dbReference type="Proteomes" id="UP001490330"/>
    </source>
</evidence>
<feature type="region of interest" description="Disordered" evidence="1">
    <location>
        <begin position="1"/>
        <end position="26"/>
    </location>
</feature>
<evidence type="ECO:0000256" key="1">
    <source>
        <dbReference type="SAM" id="MobiDB-lite"/>
    </source>
</evidence>